<organism evidence="2 3">
    <name type="scientific">Prorocentrum cordatum</name>
    <dbReference type="NCBI Taxonomy" id="2364126"/>
    <lineage>
        <taxon>Eukaryota</taxon>
        <taxon>Sar</taxon>
        <taxon>Alveolata</taxon>
        <taxon>Dinophyceae</taxon>
        <taxon>Prorocentrales</taxon>
        <taxon>Prorocentraceae</taxon>
        <taxon>Prorocentrum</taxon>
    </lineage>
</organism>
<feature type="region of interest" description="Disordered" evidence="1">
    <location>
        <begin position="166"/>
        <end position="187"/>
    </location>
</feature>
<dbReference type="EMBL" id="CAUYUJ010004149">
    <property type="protein sequence ID" value="CAK0808351.1"/>
    <property type="molecule type" value="Genomic_DNA"/>
</dbReference>
<feature type="non-terminal residue" evidence="2">
    <location>
        <position position="296"/>
    </location>
</feature>
<sequence length="296" mass="33264">MVELPALTDNLAPNHQNFWAFYPECPMVPGPHEKRRKEMIWQGCENVEGTPAGDNYRVWVGIEDLFYFENLLRWRRPPPSCIRDVEKLRARKMAQDSAELETEPRCDACRAPRVDQPVEAHSAGDASNVAQTCNIFDGKTVSGILQECADEDDYSPLVASPVKCAEQADEEAARGPPCDPEGPTRPHPAYRFDAFQNPSAWIQGAMKFVDWAELDDLPKIGGGLWREHEEESTDVAIVKGWRELAKESELVMNDSEMDGQGRRDEAKRLFDSALEVSEAVEVLKMCEDISPRGDEG</sequence>
<comment type="caution">
    <text evidence="2">The sequence shown here is derived from an EMBL/GenBank/DDBJ whole genome shotgun (WGS) entry which is preliminary data.</text>
</comment>
<dbReference type="Proteomes" id="UP001189429">
    <property type="component" value="Unassembled WGS sequence"/>
</dbReference>
<evidence type="ECO:0000313" key="3">
    <source>
        <dbReference type="Proteomes" id="UP001189429"/>
    </source>
</evidence>
<evidence type="ECO:0000313" key="2">
    <source>
        <dbReference type="EMBL" id="CAK0808351.1"/>
    </source>
</evidence>
<protein>
    <submittedName>
        <fullName evidence="2">Uncharacterized protein</fullName>
    </submittedName>
</protein>
<evidence type="ECO:0000256" key="1">
    <source>
        <dbReference type="SAM" id="MobiDB-lite"/>
    </source>
</evidence>
<name>A0ABN9QQ91_9DINO</name>
<keyword evidence="3" id="KW-1185">Reference proteome</keyword>
<feature type="compositionally biased region" description="Pro residues" evidence="1">
    <location>
        <begin position="177"/>
        <end position="186"/>
    </location>
</feature>
<reference evidence="2" key="1">
    <citation type="submission" date="2023-10" db="EMBL/GenBank/DDBJ databases">
        <authorList>
            <person name="Chen Y."/>
            <person name="Shah S."/>
            <person name="Dougan E. K."/>
            <person name="Thang M."/>
            <person name="Chan C."/>
        </authorList>
    </citation>
    <scope>NUCLEOTIDE SEQUENCE [LARGE SCALE GENOMIC DNA]</scope>
</reference>
<gene>
    <name evidence="2" type="ORF">PCOR1329_LOCUS13979</name>
</gene>
<proteinExistence type="predicted"/>
<accession>A0ABN9QQ91</accession>